<proteinExistence type="inferred from homology"/>
<dbReference type="SUPFAM" id="SSF63748">
    <property type="entry name" value="Tudor/PWWP/MBT"/>
    <property type="match status" value="1"/>
</dbReference>
<dbReference type="GO" id="GO:0005634">
    <property type="term" value="C:nucleus"/>
    <property type="evidence" value="ECO:0000318"/>
    <property type="project" value="GO_Central"/>
</dbReference>
<keyword evidence="6" id="KW-0508">mRNA splicing</keyword>
<dbReference type="AlphaFoldDB" id="A7S946"/>
<evidence type="ECO:0000256" key="10">
    <source>
        <dbReference type="ARBA" id="ARBA00042567"/>
    </source>
</evidence>
<dbReference type="PANTHER" id="PTHR13681">
    <property type="entry name" value="SURVIVAL OF MOTOR NEURON-RELATED-SPLICING FACTOR 30-RELATED"/>
    <property type="match status" value="1"/>
</dbReference>
<accession>A7S946</accession>
<dbReference type="PROSITE" id="PS50304">
    <property type="entry name" value="TUDOR"/>
    <property type="match status" value="1"/>
</dbReference>
<dbReference type="InterPro" id="IPR010304">
    <property type="entry name" value="SMN_Tudor"/>
</dbReference>
<evidence type="ECO:0000256" key="2">
    <source>
        <dbReference type="ARBA" id="ARBA00004408"/>
    </source>
</evidence>
<evidence type="ECO:0000256" key="9">
    <source>
        <dbReference type="ARBA" id="ARBA00041083"/>
    </source>
</evidence>
<keyword evidence="4" id="KW-0507">mRNA processing</keyword>
<evidence type="ECO:0000256" key="3">
    <source>
        <dbReference type="ARBA" id="ARBA00005371"/>
    </source>
</evidence>
<dbReference type="GO" id="GO:0003723">
    <property type="term" value="F:RNA binding"/>
    <property type="evidence" value="ECO:0007669"/>
    <property type="project" value="InterPro"/>
</dbReference>
<keyword evidence="7" id="KW-0539">Nucleus</keyword>
<evidence type="ECO:0000256" key="8">
    <source>
        <dbReference type="ARBA" id="ARBA00037618"/>
    </source>
</evidence>
<comment type="similarity">
    <text evidence="3">Belongs to the SMN family.</text>
</comment>
<gene>
    <name evidence="13" type="ORF">NEMVEDRAFT_v1g167920</name>
</gene>
<organism evidence="13 14">
    <name type="scientific">Nematostella vectensis</name>
    <name type="common">Starlet sea anemone</name>
    <dbReference type="NCBI Taxonomy" id="45351"/>
    <lineage>
        <taxon>Eukaryota</taxon>
        <taxon>Metazoa</taxon>
        <taxon>Cnidaria</taxon>
        <taxon>Anthozoa</taxon>
        <taxon>Hexacorallia</taxon>
        <taxon>Actiniaria</taxon>
        <taxon>Edwardsiidae</taxon>
        <taxon>Nematostella</taxon>
    </lineage>
</organism>
<dbReference type="InterPro" id="IPR002999">
    <property type="entry name" value="Tudor"/>
</dbReference>
<comment type="subcellular location">
    <subcellularLocation>
        <location evidence="1">Nucleus speckle</location>
    </subcellularLocation>
    <subcellularLocation>
        <location evidence="2">Nucleus</location>
        <location evidence="2">Cajal body</location>
    </subcellularLocation>
</comment>
<dbReference type="GO" id="GO:0016607">
    <property type="term" value="C:nuclear speck"/>
    <property type="evidence" value="ECO:0007669"/>
    <property type="project" value="UniProtKB-SubCell"/>
</dbReference>
<feature type="domain" description="Tudor" evidence="12">
    <location>
        <begin position="67"/>
        <end position="126"/>
    </location>
</feature>
<sequence>MADPKELQTNLTQYRAQLSQVDAALTTDPDNEELLKLKQDLEEVINLTLDLLKVNVKVPEAELPNAKWKVGHRCQAVWTQDGNYYPATIDLISDDLSTCTVTFDYGNTEIVKLDSLKDISAASAGDKRPSDNQESSSSKKISRKEKDQLREQKRKKMAKKQLRMKELEEQREGEKNRWLDFFNNSKNLKGVTKKSIFASPETLNGRVGVGTCGIGDKPMTSFKQDKVVYKK</sequence>
<dbReference type="PANTHER" id="PTHR13681:SF26">
    <property type="entry name" value="SURVIVAL OF MOTOR NEURON-RELATED-SPLICING FACTOR 30"/>
    <property type="match status" value="1"/>
</dbReference>
<dbReference type="InParanoid" id="A7S946"/>
<reference evidence="13 14" key="1">
    <citation type="journal article" date="2007" name="Science">
        <title>Sea anemone genome reveals ancestral eumetazoan gene repertoire and genomic organization.</title>
        <authorList>
            <person name="Putnam N.H."/>
            <person name="Srivastava M."/>
            <person name="Hellsten U."/>
            <person name="Dirks B."/>
            <person name="Chapman J."/>
            <person name="Salamov A."/>
            <person name="Terry A."/>
            <person name="Shapiro H."/>
            <person name="Lindquist E."/>
            <person name="Kapitonov V.V."/>
            <person name="Jurka J."/>
            <person name="Genikhovich G."/>
            <person name="Grigoriev I.V."/>
            <person name="Lucas S.M."/>
            <person name="Steele R.E."/>
            <person name="Finnerty J.R."/>
            <person name="Technau U."/>
            <person name="Martindale M.Q."/>
            <person name="Rokhsar D.S."/>
        </authorList>
    </citation>
    <scope>NUCLEOTIDE SEQUENCE [LARGE SCALE GENOMIC DNA]</scope>
    <source>
        <strain evidence="14">CH2 X CH6</strain>
    </source>
</reference>
<dbReference type="Gene3D" id="2.30.30.140">
    <property type="match status" value="1"/>
</dbReference>
<evidence type="ECO:0000313" key="14">
    <source>
        <dbReference type="Proteomes" id="UP000001593"/>
    </source>
</evidence>
<keyword evidence="5" id="KW-0747">Spliceosome</keyword>
<dbReference type="GO" id="GO:0005681">
    <property type="term" value="C:spliceosomal complex"/>
    <property type="evidence" value="ECO:0007669"/>
    <property type="project" value="UniProtKB-KW"/>
</dbReference>
<dbReference type="HOGENOM" id="CLU_069491_3_0_1"/>
<dbReference type="GO" id="GO:0015030">
    <property type="term" value="C:Cajal body"/>
    <property type="evidence" value="ECO:0007669"/>
    <property type="project" value="UniProtKB-SubCell"/>
</dbReference>
<evidence type="ECO:0000256" key="4">
    <source>
        <dbReference type="ARBA" id="ARBA00022664"/>
    </source>
</evidence>
<evidence type="ECO:0000256" key="11">
    <source>
        <dbReference type="SAM" id="MobiDB-lite"/>
    </source>
</evidence>
<dbReference type="Proteomes" id="UP000001593">
    <property type="component" value="Unassembled WGS sequence"/>
</dbReference>
<name>A7S946_NEMVE</name>
<evidence type="ECO:0000259" key="12">
    <source>
        <dbReference type="PROSITE" id="PS50304"/>
    </source>
</evidence>
<evidence type="ECO:0000313" key="13">
    <source>
        <dbReference type="EMBL" id="EDO39770.1"/>
    </source>
</evidence>
<evidence type="ECO:0000256" key="5">
    <source>
        <dbReference type="ARBA" id="ARBA00022728"/>
    </source>
</evidence>
<dbReference type="GO" id="GO:0008380">
    <property type="term" value="P:RNA splicing"/>
    <property type="evidence" value="ECO:0007669"/>
    <property type="project" value="UniProtKB-KW"/>
</dbReference>
<evidence type="ECO:0000256" key="7">
    <source>
        <dbReference type="ARBA" id="ARBA00023242"/>
    </source>
</evidence>
<evidence type="ECO:0000256" key="6">
    <source>
        <dbReference type="ARBA" id="ARBA00023187"/>
    </source>
</evidence>
<dbReference type="SMART" id="SM00333">
    <property type="entry name" value="TUDOR"/>
    <property type="match status" value="1"/>
</dbReference>
<keyword evidence="14" id="KW-1185">Reference proteome</keyword>
<dbReference type="GO" id="GO:0006397">
    <property type="term" value="P:mRNA processing"/>
    <property type="evidence" value="ECO:0007669"/>
    <property type="project" value="UniProtKB-KW"/>
</dbReference>
<evidence type="ECO:0000256" key="1">
    <source>
        <dbReference type="ARBA" id="ARBA00004324"/>
    </source>
</evidence>
<protein>
    <recommendedName>
        <fullName evidence="9">Survival of motor neuron-related-splicing factor 30</fullName>
    </recommendedName>
    <alternativeName>
        <fullName evidence="10">Survival motor neuron domain-containing protein 1</fullName>
    </alternativeName>
</protein>
<dbReference type="OMA" id="CMAVWSQ"/>
<feature type="region of interest" description="Disordered" evidence="11">
    <location>
        <begin position="122"/>
        <end position="169"/>
    </location>
</feature>
<dbReference type="EMBL" id="DS469601">
    <property type="protein sequence ID" value="EDO39770.1"/>
    <property type="molecule type" value="Genomic_DNA"/>
</dbReference>
<dbReference type="eggNOG" id="KOG3026">
    <property type="taxonomic scope" value="Eukaryota"/>
</dbReference>
<feature type="compositionally biased region" description="Basic residues" evidence="11">
    <location>
        <begin position="152"/>
        <end position="162"/>
    </location>
</feature>
<comment type="function">
    <text evidence="8">Involved in spliceosome assembly.</text>
</comment>
<dbReference type="GO" id="GO:0005737">
    <property type="term" value="C:cytoplasm"/>
    <property type="evidence" value="ECO:0007669"/>
    <property type="project" value="InterPro"/>
</dbReference>
<dbReference type="PhylomeDB" id="A7S946"/>
<dbReference type="STRING" id="45351.A7S946"/>
<dbReference type="FunCoup" id="A7S946">
    <property type="interactions" value="781"/>
</dbReference>
<dbReference type="Pfam" id="PF06003">
    <property type="entry name" value="SMN_Tudor"/>
    <property type="match status" value="1"/>
</dbReference>